<comment type="pathway">
    <text evidence="1">Steroid biosynthesis; zymosterol biosynthesis; zymosterol from lanosterol: step 5/6.</text>
</comment>
<evidence type="ECO:0000313" key="3">
    <source>
        <dbReference type="EMBL" id="QRD04232.1"/>
    </source>
</evidence>
<dbReference type="EMBL" id="CP069038">
    <property type="protein sequence ID" value="QRD04232.1"/>
    <property type="molecule type" value="Genomic_DNA"/>
</dbReference>
<protein>
    <recommendedName>
        <fullName evidence="2">3beta-hydroxysteroid 3-dehydrogenase</fullName>
        <ecNumber evidence="2">1.1.1.270</ecNumber>
    </recommendedName>
</protein>
<dbReference type="VEuPathDB" id="FungiDB:JI435_129640"/>
<dbReference type="InterPro" id="IPR051593">
    <property type="entry name" value="Ergosterol_Biosynth_ERG27"/>
</dbReference>
<dbReference type="PANTHER" id="PTHR43647">
    <property type="entry name" value="DEHYDROGENASE"/>
    <property type="match status" value="1"/>
</dbReference>
<dbReference type="InterPro" id="IPR036291">
    <property type="entry name" value="NAD(P)-bd_dom_sf"/>
</dbReference>
<sequence length="332" mass="36749">MTGSVLLTGANGSLAIPMVKYLLDAYPDFTLILTVRDDSEADKNTAELQEVVAGHSDAVTSIRKLDLASLKEVETFCNDLRSEIGNGKLPRLSAIICNAMSWRLSGGPSYTGDGYETTMAINHLAHFSLSLRLINSMDAQRGRFVFLGSEAHHPLRAAFSKGYPTAIYSDLDLHVHPEPDKPEEELGRGFQRYGTSKLVTVMVAYELNRRLKQNKDTESIRVVTIDPQNLIDSKTFMRSHVPMFIKVLMTIGSWLLPLLRLFQPALASVQQAAKPVVDLAVADEYAGQEGYFEGKAKVDSSFYSLIESVQGMLWAKSVEWCGLRAEDSVIEL</sequence>
<dbReference type="PANTHER" id="PTHR43647:SF4">
    <property type="entry name" value="KETOREDUCTASE (KR) DOMAIN-CONTAINING PROTEIN"/>
    <property type="match status" value="1"/>
</dbReference>
<accession>A0A7U2FFC3</accession>
<dbReference type="SUPFAM" id="SSF51735">
    <property type="entry name" value="NAD(P)-binding Rossmann-fold domains"/>
    <property type="match status" value="1"/>
</dbReference>
<proteinExistence type="predicted"/>
<evidence type="ECO:0000256" key="2">
    <source>
        <dbReference type="ARBA" id="ARBA00023621"/>
    </source>
</evidence>
<name>A0A7U2FFC3_PHANO</name>
<dbReference type="Pfam" id="PF00106">
    <property type="entry name" value="adh_short"/>
    <property type="match status" value="1"/>
</dbReference>
<dbReference type="OrthoDB" id="191139at2759"/>
<dbReference type="Gene3D" id="3.40.50.720">
    <property type="entry name" value="NAD(P)-binding Rossmann-like Domain"/>
    <property type="match status" value="1"/>
</dbReference>
<evidence type="ECO:0000313" key="4">
    <source>
        <dbReference type="Proteomes" id="UP000663193"/>
    </source>
</evidence>
<evidence type="ECO:0000256" key="1">
    <source>
        <dbReference type="ARBA" id="ARBA00023589"/>
    </source>
</evidence>
<gene>
    <name evidence="3" type="ORF">JI435_129640</name>
</gene>
<keyword evidence="4" id="KW-1185">Reference proteome</keyword>
<dbReference type="Proteomes" id="UP000663193">
    <property type="component" value="Chromosome 16"/>
</dbReference>
<dbReference type="AlphaFoldDB" id="A0A7U2FFC3"/>
<dbReference type="GO" id="GO:0000253">
    <property type="term" value="F:3-beta-hydroxysteroid 3-dehydrogenase (NADP+) activity"/>
    <property type="evidence" value="ECO:0007669"/>
    <property type="project" value="UniProtKB-EC"/>
</dbReference>
<dbReference type="InterPro" id="IPR002347">
    <property type="entry name" value="SDR_fam"/>
</dbReference>
<dbReference type="OMA" id="HRYANAK"/>
<organism evidence="3 4">
    <name type="scientific">Phaeosphaeria nodorum (strain SN15 / ATCC MYA-4574 / FGSC 10173)</name>
    <name type="common">Glume blotch fungus</name>
    <name type="synonym">Parastagonospora nodorum</name>
    <dbReference type="NCBI Taxonomy" id="321614"/>
    <lineage>
        <taxon>Eukaryota</taxon>
        <taxon>Fungi</taxon>
        <taxon>Dikarya</taxon>
        <taxon>Ascomycota</taxon>
        <taxon>Pezizomycotina</taxon>
        <taxon>Dothideomycetes</taxon>
        <taxon>Pleosporomycetidae</taxon>
        <taxon>Pleosporales</taxon>
        <taxon>Pleosporineae</taxon>
        <taxon>Phaeosphaeriaceae</taxon>
        <taxon>Parastagonospora</taxon>
    </lineage>
</organism>
<dbReference type="EC" id="1.1.1.270" evidence="2"/>
<reference evidence="4" key="1">
    <citation type="journal article" date="2021" name="BMC Genomics">
        <title>Chromosome-level genome assembly and manually-curated proteome of model necrotroph Parastagonospora nodorum Sn15 reveals a genome-wide trove of candidate effector homologs, and redundancy of virulence-related functions within an accessory chromosome.</title>
        <authorList>
            <person name="Bertazzoni S."/>
            <person name="Jones D.A.B."/>
            <person name="Phan H.T."/>
            <person name="Tan K.-C."/>
            <person name="Hane J.K."/>
        </authorList>
    </citation>
    <scope>NUCLEOTIDE SEQUENCE [LARGE SCALE GENOMIC DNA]</scope>
    <source>
        <strain evidence="4">SN15 / ATCC MYA-4574 / FGSC 10173)</strain>
    </source>
</reference>